<evidence type="ECO:0000256" key="2">
    <source>
        <dbReference type="ARBA" id="ARBA00007193"/>
    </source>
</evidence>
<keyword evidence="6" id="KW-1133">Transmembrane helix</keyword>
<keyword evidence="3 12" id="KW-0813">Transport</keyword>
<evidence type="ECO:0000256" key="7">
    <source>
        <dbReference type="ARBA" id="ARBA00023053"/>
    </source>
</evidence>
<gene>
    <name evidence="13" type="ORF">HHI36_009984</name>
</gene>
<accession>A0ABD2MHB7</accession>
<evidence type="ECO:0000256" key="12">
    <source>
        <dbReference type="RuleBase" id="RU000679"/>
    </source>
</evidence>
<dbReference type="GO" id="GO:0005272">
    <property type="term" value="F:sodium channel activity"/>
    <property type="evidence" value="ECO:0007669"/>
    <property type="project" value="UniProtKB-KW"/>
</dbReference>
<evidence type="ECO:0000313" key="14">
    <source>
        <dbReference type="Proteomes" id="UP001516400"/>
    </source>
</evidence>
<evidence type="ECO:0000256" key="3">
    <source>
        <dbReference type="ARBA" id="ARBA00022448"/>
    </source>
</evidence>
<evidence type="ECO:0000256" key="9">
    <source>
        <dbReference type="ARBA" id="ARBA00023136"/>
    </source>
</evidence>
<evidence type="ECO:0000313" key="13">
    <source>
        <dbReference type="EMBL" id="KAL3265786.1"/>
    </source>
</evidence>
<organism evidence="13 14">
    <name type="scientific">Cryptolaemus montrouzieri</name>
    <dbReference type="NCBI Taxonomy" id="559131"/>
    <lineage>
        <taxon>Eukaryota</taxon>
        <taxon>Metazoa</taxon>
        <taxon>Ecdysozoa</taxon>
        <taxon>Arthropoda</taxon>
        <taxon>Hexapoda</taxon>
        <taxon>Insecta</taxon>
        <taxon>Pterygota</taxon>
        <taxon>Neoptera</taxon>
        <taxon>Endopterygota</taxon>
        <taxon>Coleoptera</taxon>
        <taxon>Polyphaga</taxon>
        <taxon>Cucujiformia</taxon>
        <taxon>Coccinelloidea</taxon>
        <taxon>Coccinellidae</taxon>
        <taxon>Scymninae</taxon>
        <taxon>Scymnini</taxon>
        <taxon>Cryptolaemus</taxon>
    </lineage>
</organism>
<dbReference type="GO" id="GO:0016020">
    <property type="term" value="C:membrane"/>
    <property type="evidence" value="ECO:0007669"/>
    <property type="project" value="UniProtKB-SubCell"/>
</dbReference>
<keyword evidence="11 12" id="KW-0407">Ion channel</keyword>
<dbReference type="AlphaFoldDB" id="A0ABD2MHB7"/>
<evidence type="ECO:0000256" key="8">
    <source>
        <dbReference type="ARBA" id="ARBA00023065"/>
    </source>
</evidence>
<dbReference type="EMBL" id="JABFTP020000001">
    <property type="protein sequence ID" value="KAL3265786.1"/>
    <property type="molecule type" value="Genomic_DNA"/>
</dbReference>
<dbReference type="PANTHER" id="PTHR11690">
    <property type="entry name" value="AMILORIDE-SENSITIVE SODIUM CHANNEL-RELATED"/>
    <property type="match status" value="1"/>
</dbReference>
<protein>
    <submittedName>
        <fullName evidence="13">Uncharacterized protein</fullName>
    </submittedName>
</protein>
<dbReference type="PANTHER" id="PTHR11690:SF288">
    <property type="entry name" value="AMILORIDE-SENSITIVE NA+ CHANNEL-RELATED"/>
    <property type="match status" value="1"/>
</dbReference>
<dbReference type="Proteomes" id="UP001516400">
    <property type="component" value="Unassembled WGS sequence"/>
</dbReference>
<evidence type="ECO:0000256" key="11">
    <source>
        <dbReference type="ARBA" id="ARBA00023303"/>
    </source>
</evidence>
<keyword evidence="5 12" id="KW-0812">Transmembrane</keyword>
<keyword evidence="8 12" id="KW-0406">Ion transport</keyword>
<comment type="similarity">
    <text evidence="2 12">Belongs to the amiloride-sensitive sodium channel (TC 1.A.6) family.</text>
</comment>
<dbReference type="PRINTS" id="PR01078">
    <property type="entry name" value="AMINACHANNEL"/>
</dbReference>
<name>A0ABD2MHB7_9CUCU</name>
<dbReference type="InterPro" id="IPR001873">
    <property type="entry name" value="ENaC"/>
</dbReference>
<keyword evidence="7" id="KW-0915">Sodium</keyword>
<evidence type="ECO:0000256" key="10">
    <source>
        <dbReference type="ARBA" id="ARBA00023201"/>
    </source>
</evidence>
<dbReference type="Gene3D" id="1.10.287.820">
    <property type="entry name" value="Acid-sensing ion channel domain"/>
    <property type="match status" value="1"/>
</dbReference>
<dbReference type="Pfam" id="PF00858">
    <property type="entry name" value="ASC"/>
    <property type="match status" value="1"/>
</dbReference>
<keyword evidence="4 12" id="KW-0894">Sodium channel</keyword>
<keyword evidence="9" id="KW-0472">Membrane</keyword>
<proteinExistence type="inferred from homology"/>
<comment type="subcellular location">
    <subcellularLocation>
        <location evidence="1">Membrane</location>
        <topology evidence="1">Multi-pass membrane protein</topology>
    </subcellularLocation>
</comment>
<evidence type="ECO:0000256" key="4">
    <source>
        <dbReference type="ARBA" id="ARBA00022461"/>
    </source>
</evidence>
<evidence type="ECO:0000256" key="6">
    <source>
        <dbReference type="ARBA" id="ARBA00022989"/>
    </source>
</evidence>
<reference evidence="13 14" key="1">
    <citation type="journal article" date="2021" name="BMC Biol.">
        <title>Horizontally acquired antibacterial genes associated with adaptive radiation of ladybird beetles.</title>
        <authorList>
            <person name="Li H.S."/>
            <person name="Tang X.F."/>
            <person name="Huang Y.H."/>
            <person name="Xu Z.Y."/>
            <person name="Chen M.L."/>
            <person name="Du X.Y."/>
            <person name="Qiu B.Y."/>
            <person name="Chen P.T."/>
            <person name="Zhang W."/>
            <person name="Slipinski A."/>
            <person name="Escalona H.E."/>
            <person name="Waterhouse R.M."/>
            <person name="Zwick A."/>
            <person name="Pang H."/>
        </authorList>
    </citation>
    <scope>NUCLEOTIDE SEQUENCE [LARGE SCALE GENOMIC DNA]</scope>
    <source>
        <strain evidence="13">SYSU2018</strain>
    </source>
</reference>
<evidence type="ECO:0000256" key="1">
    <source>
        <dbReference type="ARBA" id="ARBA00004141"/>
    </source>
</evidence>
<evidence type="ECO:0000256" key="5">
    <source>
        <dbReference type="ARBA" id="ARBA00022692"/>
    </source>
</evidence>
<comment type="caution">
    <text evidence="13">The sequence shown here is derived from an EMBL/GenBank/DDBJ whole genome shotgun (WGS) entry which is preliminary data.</text>
</comment>
<keyword evidence="10 12" id="KW-0739">Sodium transport</keyword>
<sequence length="243" mass="27918">MEDGLSKAQILDYFANLSSLVIYDKLAPNVDLKTYGRIIQNLELSGYNTEKVMEEYRRFIVYSIHSSILCKSKFAPSSTYRNNASTGVGQKFGLQFDIDVVEEEYISAIKPYYGLDVTLHQPNVYPETKYLGTPVAMGSDVQFTVIPEVVFSTEELRSMDIQTRQCLFEEENPLKWKYTYSFSGCKRECEAANMKNQCNCVPYYYPIKENIRICTLLDLECLIGKFNCIKYLTGPAEVLRAKY</sequence>
<keyword evidence="14" id="KW-1185">Reference proteome</keyword>